<sequence length="171" mass="19159">MVSPRVLVGALCGAHEEEEADKLLRHRDVSSSDLGKIVFTDTHEPLQTLCVEGGRARGANELMCCCGLDHRTCENASLTQLDVNMTYLQTLQASNNRFSSFEDVVLSTTIEWLYVRVYELKSRACGLMMNGYCRDLSWNQLADWENFKPPRDLQTLYGLYECGGGAVVVLI</sequence>
<dbReference type="EMBL" id="BSXW01000363">
    <property type="protein sequence ID" value="GMF20073.1"/>
    <property type="molecule type" value="Genomic_DNA"/>
</dbReference>
<proteinExistence type="predicted"/>
<evidence type="ECO:0000313" key="1">
    <source>
        <dbReference type="EMBL" id="GMF20073.1"/>
    </source>
</evidence>
<dbReference type="AlphaFoldDB" id="A0A9W6TUU6"/>
<dbReference type="InterPro" id="IPR032675">
    <property type="entry name" value="LRR_dom_sf"/>
</dbReference>
<comment type="caution">
    <text evidence="1">The sequence shown here is derived from an EMBL/GenBank/DDBJ whole genome shotgun (WGS) entry which is preliminary data.</text>
</comment>
<name>A0A9W6TUU6_9STRA</name>
<dbReference type="Gene3D" id="3.80.10.10">
    <property type="entry name" value="Ribonuclease Inhibitor"/>
    <property type="match status" value="1"/>
</dbReference>
<gene>
    <name evidence="1" type="ORF">Plil01_000775800</name>
</gene>
<accession>A0A9W6TUU6</accession>
<keyword evidence="2" id="KW-1185">Reference proteome</keyword>
<organism evidence="1 2">
    <name type="scientific">Phytophthora lilii</name>
    <dbReference type="NCBI Taxonomy" id="2077276"/>
    <lineage>
        <taxon>Eukaryota</taxon>
        <taxon>Sar</taxon>
        <taxon>Stramenopiles</taxon>
        <taxon>Oomycota</taxon>
        <taxon>Peronosporomycetes</taxon>
        <taxon>Peronosporales</taxon>
        <taxon>Peronosporaceae</taxon>
        <taxon>Phytophthora</taxon>
    </lineage>
</organism>
<evidence type="ECO:0000313" key="2">
    <source>
        <dbReference type="Proteomes" id="UP001165083"/>
    </source>
</evidence>
<dbReference type="Proteomes" id="UP001165083">
    <property type="component" value="Unassembled WGS sequence"/>
</dbReference>
<reference evidence="1" key="1">
    <citation type="submission" date="2023-04" db="EMBL/GenBank/DDBJ databases">
        <title>Phytophthora lilii NBRC 32176.</title>
        <authorList>
            <person name="Ichikawa N."/>
            <person name="Sato H."/>
            <person name="Tonouchi N."/>
        </authorList>
    </citation>
    <scope>NUCLEOTIDE SEQUENCE</scope>
    <source>
        <strain evidence="1">NBRC 32176</strain>
    </source>
</reference>
<protein>
    <submittedName>
        <fullName evidence="1">Unnamed protein product</fullName>
    </submittedName>
</protein>
<dbReference type="SUPFAM" id="SSF52058">
    <property type="entry name" value="L domain-like"/>
    <property type="match status" value="1"/>
</dbReference>